<evidence type="ECO:0000313" key="2">
    <source>
        <dbReference type="Proteomes" id="UP001479436"/>
    </source>
</evidence>
<accession>A0ABR2VPI9</accession>
<dbReference type="PANTHER" id="PTHR35152:SF1">
    <property type="entry name" value="DOMAIN SIGNALLING PROTEIN, PUTATIVE (AFU_ORTHOLOGUE AFUA_5G11310)-RELATED"/>
    <property type="match status" value="1"/>
</dbReference>
<sequence>MISDAFNSELEEKSPPGIALMVRDITRAKTISLKLYPGTTVRKAIELCCDKFEYWEEWNYGIYSQTLNSWLNDSFSIESYPPETRKSLLLLTKKPDYFELMASRLPVLSKTPNDITKFVISRQSSFTNLFNKTFSALKTKMRNDSLYLSVLLFRRDHTVLQTGGGILPTVLITEDLSKTYSDQEFDENNDGFAWILKSSMDWEEGTITDQLSSFTNSQSHNQGGKPDLRVAFGEAATVLIKLLGLKKLGFIYDYPVEMGNANSKFILAFQYVPDNQLSSVACDALKNGILKWKSIESLEPSVYSPSFSILSQCWSIYGARKTQLTPGLYVGLYHLQSTPSGLNILLSSDRKHLLPMVKIRDDSHLADEEWEWLRSGKQKPVQGEDILEEICLNLQSAKEFTHMDHFKWLFTRGFLKLQQMTRLSLRSQDIYDVETIEMEIPLTNKFGRAPGREVTSGKARVILIVKPMQMLEESSAFRGCVYHPRLTMYPFRLFGALHHHVHDPTVYDPLRRNILLLQSTIHSAQIDLSSTTKSLACGLQQDAMKIRDIIKVLKAKIEEQNEQWSSTSWGVRVLDWDRNRSWEEKIGNQTGAALNLMRRSNSNPQNSKEFKLPRGAHLIKPKRPMSLCQASEYPIPKSNLV</sequence>
<organism evidence="1 2">
    <name type="scientific">Basidiobolus ranarum</name>
    <dbReference type="NCBI Taxonomy" id="34480"/>
    <lineage>
        <taxon>Eukaryota</taxon>
        <taxon>Fungi</taxon>
        <taxon>Fungi incertae sedis</taxon>
        <taxon>Zoopagomycota</taxon>
        <taxon>Entomophthoromycotina</taxon>
        <taxon>Basidiobolomycetes</taxon>
        <taxon>Basidiobolales</taxon>
        <taxon>Basidiobolaceae</taxon>
        <taxon>Basidiobolus</taxon>
    </lineage>
</organism>
<comment type="caution">
    <text evidence="1">The sequence shown here is derived from an EMBL/GenBank/DDBJ whole genome shotgun (WGS) entry which is preliminary data.</text>
</comment>
<dbReference type="PANTHER" id="PTHR35152">
    <property type="entry name" value="DOMAIN SIGNALLING PROTEIN, PUTATIVE (AFU_ORTHOLOGUE AFUA_5G11310)-RELATED"/>
    <property type="match status" value="1"/>
</dbReference>
<dbReference type="Proteomes" id="UP001479436">
    <property type="component" value="Unassembled WGS sequence"/>
</dbReference>
<proteinExistence type="predicted"/>
<dbReference type="EMBL" id="JASJQH010008498">
    <property type="protein sequence ID" value="KAK9688444.1"/>
    <property type="molecule type" value="Genomic_DNA"/>
</dbReference>
<protein>
    <submittedName>
        <fullName evidence="1">Uncharacterized protein</fullName>
    </submittedName>
</protein>
<name>A0ABR2VPI9_9FUNG</name>
<evidence type="ECO:0000313" key="1">
    <source>
        <dbReference type="EMBL" id="KAK9688444.1"/>
    </source>
</evidence>
<gene>
    <name evidence="1" type="ORF">K7432_014408</name>
</gene>
<keyword evidence="2" id="KW-1185">Reference proteome</keyword>
<reference evidence="1 2" key="1">
    <citation type="submission" date="2023-04" db="EMBL/GenBank/DDBJ databases">
        <title>Genome of Basidiobolus ranarum AG-B5.</title>
        <authorList>
            <person name="Stajich J.E."/>
            <person name="Carter-House D."/>
            <person name="Gryganskyi A."/>
        </authorList>
    </citation>
    <scope>NUCLEOTIDE SEQUENCE [LARGE SCALE GENOMIC DNA]</scope>
    <source>
        <strain evidence="1 2">AG-B5</strain>
    </source>
</reference>